<dbReference type="SMART" id="SM00862">
    <property type="entry name" value="Trans_reg_C"/>
    <property type="match status" value="1"/>
</dbReference>
<dbReference type="EMBL" id="FXTY01000004">
    <property type="protein sequence ID" value="SMP22305.1"/>
    <property type="molecule type" value="Genomic_DNA"/>
</dbReference>
<dbReference type="InterPro" id="IPR016032">
    <property type="entry name" value="Sig_transdc_resp-reg_C-effctor"/>
</dbReference>
<dbReference type="RefSeq" id="WP_283426121.1">
    <property type="nucleotide sequence ID" value="NZ_FXTY01000004.1"/>
</dbReference>
<protein>
    <submittedName>
        <fullName evidence="10">Two-component system, OmpR family, response regulator ChvI</fullName>
    </submittedName>
</protein>
<organism evidence="10 11">
    <name type="scientific">Shimia sagamensis</name>
    <dbReference type="NCBI Taxonomy" id="1566352"/>
    <lineage>
        <taxon>Bacteria</taxon>
        <taxon>Pseudomonadati</taxon>
        <taxon>Pseudomonadota</taxon>
        <taxon>Alphaproteobacteria</taxon>
        <taxon>Rhodobacterales</taxon>
        <taxon>Roseobacteraceae</taxon>
    </lineage>
</organism>
<name>A0ABY1NZE4_9RHOB</name>
<evidence type="ECO:0000256" key="3">
    <source>
        <dbReference type="ARBA" id="ARBA00023015"/>
    </source>
</evidence>
<accession>A0ABY1NZE4</accession>
<dbReference type="InterPro" id="IPR039420">
    <property type="entry name" value="WalR-like"/>
</dbReference>
<evidence type="ECO:0000313" key="10">
    <source>
        <dbReference type="EMBL" id="SMP22305.1"/>
    </source>
</evidence>
<evidence type="ECO:0000256" key="5">
    <source>
        <dbReference type="ARBA" id="ARBA00023163"/>
    </source>
</evidence>
<dbReference type="Proteomes" id="UP001157961">
    <property type="component" value="Unassembled WGS sequence"/>
</dbReference>
<dbReference type="Pfam" id="PF00486">
    <property type="entry name" value="Trans_reg_C"/>
    <property type="match status" value="1"/>
</dbReference>
<dbReference type="InterPro" id="IPR001789">
    <property type="entry name" value="Sig_transdc_resp-reg_receiver"/>
</dbReference>
<sequence length="235" mass="26288">MSKILLIEPDRRLMVAMQEVLLHDGHECLCHVAPETALSDLARQSPDLVIMELRQRTMDALTVMERITNNYCVPVIVLSTTASATEESMMLRLGADDYLAKPFSMRVFGARVAAALRSAAPNLRDADDLTVIQRGALRLDRLRHEACWNGQEVALTATEFNVLWIVAQRPGQVLSRANILDLAYGGDVFVTDRSIDSQIKRIRRKIREVAPDFMAIETLYGLGYRFSDSPEDVAA</sequence>
<dbReference type="SUPFAM" id="SSF46894">
    <property type="entry name" value="C-terminal effector domain of the bipartite response regulators"/>
    <property type="match status" value="1"/>
</dbReference>
<dbReference type="CDD" id="cd00383">
    <property type="entry name" value="trans_reg_C"/>
    <property type="match status" value="1"/>
</dbReference>
<feature type="domain" description="OmpR/PhoB-type" evidence="9">
    <location>
        <begin position="129"/>
        <end position="228"/>
    </location>
</feature>
<dbReference type="SMART" id="SM00448">
    <property type="entry name" value="REC"/>
    <property type="match status" value="1"/>
</dbReference>
<evidence type="ECO:0000256" key="7">
    <source>
        <dbReference type="PROSITE-ProRule" id="PRU01091"/>
    </source>
</evidence>
<dbReference type="PANTHER" id="PTHR48111">
    <property type="entry name" value="REGULATOR OF RPOS"/>
    <property type="match status" value="1"/>
</dbReference>
<dbReference type="SUPFAM" id="SSF52172">
    <property type="entry name" value="CheY-like"/>
    <property type="match status" value="1"/>
</dbReference>
<keyword evidence="2" id="KW-0902">Two-component regulatory system</keyword>
<evidence type="ECO:0000259" key="9">
    <source>
        <dbReference type="PROSITE" id="PS51755"/>
    </source>
</evidence>
<comment type="caution">
    <text evidence="6">Lacks conserved residue(s) required for the propagation of feature annotation.</text>
</comment>
<reference evidence="10 11" key="1">
    <citation type="submission" date="2017-05" db="EMBL/GenBank/DDBJ databases">
        <authorList>
            <person name="Varghese N."/>
            <person name="Submissions S."/>
        </authorList>
    </citation>
    <scope>NUCLEOTIDE SEQUENCE [LARGE SCALE GENOMIC DNA]</scope>
    <source>
        <strain evidence="10 11">DSM 29734</strain>
    </source>
</reference>
<comment type="caution">
    <text evidence="10">The sequence shown here is derived from an EMBL/GenBank/DDBJ whole genome shotgun (WGS) entry which is preliminary data.</text>
</comment>
<dbReference type="PROSITE" id="PS51755">
    <property type="entry name" value="OMPR_PHOB"/>
    <property type="match status" value="1"/>
</dbReference>
<keyword evidence="11" id="KW-1185">Reference proteome</keyword>
<keyword evidence="5" id="KW-0804">Transcription</keyword>
<keyword evidence="3" id="KW-0805">Transcription regulation</keyword>
<dbReference type="InterPro" id="IPR036388">
    <property type="entry name" value="WH-like_DNA-bd_sf"/>
</dbReference>
<gene>
    <name evidence="10" type="ORF">SAMN06265373_104155</name>
</gene>
<dbReference type="InterPro" id="IPR001867">
    <property type="entry name" value="OmpR/PhoB-type_DNA-bd"/>
</dbReference>
<dbReference type="PANTHER" id="PTHR48111:SF21">
    <property type="entry name" value="DNA-BINDING DUAL MASTER TRANSCRIPTIONAL REGULATOR RPAA"/>
    <property type="match status" value="1"/>
</dbReference>
<keyword evidence="4 7" id="KW-0238">DNA-binding</keyword>
<evidence type="ECO:0000256" key="4">
    <source>
        <dbReference type="ARBA" id="ARBA00023125"/>
    </source>
</evidence>
<evidence type="ECO:0000256" key="2">
    <source>
        <dbReference type="ARBA" id="ARBA00023012"/>
    </source>
</evidence>
<proteinExistence type="predicted"/>
<keyword evidence="1" id="KW-0597">Phosphoprotein</keyword>
<dbReference type="Gene3D" id="6.10.250.690">
    <property type="match status" value="1"/>
</dbReference>
<dbReference type="Gene3D" id="1.10.10.10">
    <property type="entry name" value="Winged helix-like DNA-binding domain superfamily/Winged helix DNA-binding domain"/>
    <property type="match status" value="1"/>
</dbReference>
<dbReference type="InterPro" id="IPR011006">
    <property type="entry name" value="CheY-like_superfamily"/>
</dbReference>
<feature type="DNA-binding region" description="OmpR/PhoB-type" evidence="7">
    <location>
        <begin position="129"/>
        <end position="228"/>
    </location>
</feature>
<feature type="domain" description="Response regulatory" evidence="8">
    <location>
        <begin position="3"/>
        <end position="116"/>
    </location>
</feature>
<evidence type="ECO:0000256" key="6">
    <source>
        <dbReference type="PROSITE-ProRule" id="PRU00169"/>
    </source>
</evidence>
<evidence type="ECO:0000259" key="8">
    <source>
        <dbReference type="PROSITE" id="PS50110"/>
    </source>
</evidence>
<dbReference type="PROSITE" id="PS50110">
    <property type="entry name" value="RESPONSE_REGULATORY"/>
    <property type="match status" value="1"/>
</dbReference>
<evidence type="ECO:0000313" key="11">
    <source>
        <dbReference type="Proteomes" id="UP001157961"/>
    </source>
</evidence>
<dbReference type="Gene3D" id="3.40.50.2300">
    <property type="match status" value="1"/>
</dbReference>
<dbReference type="Pfam" id="PF00072">
    <property type="entry name" value="Response_reg"/>
    <property type="match status" value="1"/>
</dbReference>
<evidence type="ECO:0000256" key="1">
    <source>
        <dbReference type="ARBA" id="ARBA00022553"/>
    </source>
</evidence>